<protein>
    <submittedName>
        <fullName evidence="2">Uncharacterized protein</fullName>
    </submittedName>
</protein>
<feature type="compositionally biased region" description="Polar residues" evidence="1">
    <location>
        <begin position="198"/>
        <end position="208"/>
    </location>
</feature>
<evidence type="ECO:0000256" key="1">
    <source>
        <dbReference type="SAM" id="MobiDB-lite"/>
    </source>
</evidence>
<proteinExistence type="predicted"/>
<keyword evidence="3" id="KW-1185">Reference proteome</keyword>
<gene>
    <name evidence="2" type="ORF">CYNAS_LOCUS21059</name>
</gene>
<accession>A0AA36HE56</accession>
<dbReference type="Proteomes" id="UP001176961">
    <property type="component" value="Unassembled WGS sequence"/>
</dbReference>
<dbReference type="EMBL" id="CATQJL010000326">
    <property type="protein sequence ID" value="CAJ0609076.1"/>
    <property type="molecule type" value="Genomic_DNA"/>
</dbReference>
<feature type="compositionally biased region" description="Acidic residues" evidence="1">
    <location>
        <begin position="215"/>
        <end position="230"/>
    </location>
</feature>
<evidence type="ECO:0000313" key="3">
    <source>
        <dbReference type="Proteomes" id="UP001176961"/>
    </source>
</evidence>
<feature type="region of interest" description="Disordered" evidence="1">
    <location>
        <begin position="198"/>
        <end position="230"/>
    </location>
</feature>
<organism evidence="2 3">
    <name type="scientific">Cylicocyclus nassatus</name>
    <name type="common">Nematode worm</name>
    <dbReference type="NCBI Taxonomy" id="53992"/>
    <lineage>
        <taxon>Eukaryota</taxon>
        <taxon>Metazoa</taxon>
        <taxon>Ecdysozoa</taxon>
        <taxon>Nematoda</taxon>
        <taxon>Chromadorea</taxon>
        <taxon>Rhabditida</taxon>
        <taxon>Rhabditina</taxon>
        <taxon>Rhabditomorpha</taxon>
        <taxon>Strongyloidea</taxon>
        <taxon>Strongylidae</taxon>
        <taxon>Cylicocyclus</taxon>
    </lineage>
</organism>
<reference evidence="2" key="1">
    <citation type="submission" date="2023-07" db="EMBL/GenBank/DDBJ databases">
        <authorList>
            <consortium name="CYATHOMIX"/>
        </authorList>
    </citation>
    <scope>NUCLEOTIDE SEQUENCE</scope>
    <source>
        <strain evidence="2">N/A</strain>
    </source>
</reference>
<comment type="caution">
    <text evidence="2">The sequence shown here is derived from an EMBL/GenBank/DDBJ whole genome shotgun (WGS) entry which is preliminary data.</text>
</comment>
<name>A0AA36HE56_CYLNA</name>
<sequence>MSFSSSNETNEPSIDDYDDYYEPMVPEYNPCPTPPPSPPYPYYPYQANPYPYPYQANPLTEWVPVGVWTPWTPYNTSVSNSYLSYAMPYQNPYPGEWTPWTPYLAEPYPWTNNGINSAGMYTPPPSPVTIPPGSILTPPMLLVPIPIRPRWYHHPRPKQTLALKKNYVQVAPPKENLALKGTQERHEMTIWDQIQGSFSELQSSSKDTPSTEELKSEEEDQPDHDEDMNGDDEMRAYELAEVGVEQVENAPIRDEVEEIFIDINEDEFEDLANTLAGDNAEEILNALAGNEEEDLTNAPAGDEEEKNNIVESSFELVEPMAEGTENNDSDDNPLLLHMKECGLLSCKDRGKPHMHTSYGTWLF</sequence>
<evidence type="ECO:0000313" key="2">
    <source>
        <dbReference type="EMBL" id="CAJ0609076.1"/>
    </source>
</evidence>
<dbReference type="AlphaFoldDB" id="A0AA36HE56"/>